<dbReference type="SUPFAM" id="SSF48452">
    <property type="entry name" value="TPR-like"/>
    <property type="match status" value="3"/>
</dbReference>
<dbReference type="InterPro" id="IPR053137">
    <property type="entry name" value="NLR-like"/>
</dbReference>
<dbReference type="Pfam" id="PF00931">
    <property type="entry name" value="NB-ARC"/>
    <property type="match status" value="1"/>
</dbReference>
<dbReference type="Gene3D" id="1.25.40.10">
    <property type="entry name" value="Tetratricopeptide repeat domain"/>
    <property type="match status" value="2"/>
</dbReference>
<protein>
    <submittedName>
        <fullName evidence="2">FxSxx-COOH system tetratricopeptide repeat protein</fullName>
    </submittedName>
</protein>
<gene>
    <name evidence="2" type="primary">fxsT</name>
    <name evidence="2" type="ORF">R2363_02230</name>
</gene>
<evidence type="ECO:0000259" key="1">
    <source>
        <dbReference type="Pfam" id="PF00931"/>
    </source>
</evidence>
<dbReference type="InterPro" id="IPR002182">
    <property type="entry name" value="NB-ARC"/>
</dbReference>
<reference evidence="2 3" key="1">
    <citation type="submission" date="2023-10" db="EMBL/GenBank/DDBJ databases">
        <authorList>
            <person name="Wang X.X."/>
        </authorList>
    </citation>
    <scope>NUCLEOTIDE SEQUENCE [LARGE SCALE GENOMIC DNA]</scope>
    <source>
        <strain evidence="2 3">NBRC 12816</strain>
    </source>
</reference>
<dbReference type="InterPro" id="IPR027417">
    <property type="entry name" value="P-loop_NTPase"/>
</dbReference>
<dbReference type="InterPro" id="IPR019734">
    <property type="entry name" value="TPR_rpt"/>
</dbReference>
<proteinExistence type="predicted"/>
<organism evidence="2 3">
    <name type="scientific">Streptomyces roseolus</name>
    <dbReference type="NCBI Taxonomy" id="67358"/>
    <lineage>
        <taxon>Bacteria</taxon>
        <taxon>Bacillati</taxon>
        <taxon>Actinomycetota</taxon>
        <taxon>Actinomycetes</taxon>
        <taxon>Kitasatosporales</taxon>
        <taxon>Streptomycetaceae</taxon>
        <taxon>Streptomyces</taxon>
    </lineage>
</organism>
<dbReference type="InterPro" id="IPR011990">
    <property type="entry name" value="TPR-like_helical_dom_sf"/>
</dbReference>
<dbReference type="PANTHER" id="PTHR46082">
    <property type="entry name" value="ATP/GTP-BINDING PROTEIN-RELATED"/>
    <property type="match status" value="1"/>
</dbReference>
<dbReference type="SUPFAM" id="SSF52540">
    <property type="entry name" value="P-loop containing nucleoside triphosphate hydrolases"/>
    <property type="match status" value="1"/>
</dbReference>
<dbReference type="Pfam" id="PF13176">
    <property type="entry name" value="TPR_7"/>
    <property type="match status" value="1"/>
</dbReference>
<dbReference type="SMART" id="SM00028">
    <property type="entry name" value="TPR"/>
    <property type="match status" value="6"/>
</dbReference>
<accession>A0ABU4K0J6</accession>
<comment type="caution">
    <text evidence="2">The sequence shown here is derived from an EMBL/GenBank/DDBJ whole genome shotgun (WGS) entry which is preliminary data.</text>
</comment>
<dbReference type="Proteomes" id="UP001278571">
    <property type="component" value="Unassembled WGS sequence"/>
</dbReference>
<dbReference type="NCBIfam" id="NF040586">
    <property type="entry name" value="FxSxx_TPR"/>
    <property type="match status" value="1"/>
</dbReference>
<name>A0ABU4K0J6_9ACTN</name>
<dbReference type="PANTHER" id="PTHR46082:SF6">
    <property type="entry name" value="AAA+ ATPASE DOMAIN-CONTAINING PROTEIN-RELATED"/>
    <property type="match status" value="1"/>
</dbReference>
<evidence type="ECO:0000313" key="2">
    <source>
        <dbReference type="EMBL" id="MDX2290995.1"/>
    </source>
</evidence>
<sequence>MAQHVEAQQAFVLSPDAHGPIPADAGGRGVSNIPALAAGGFVGRAFELAALNEAFTGAGEVLVQAVHGLGGVGKSALAAQWAAGRHETVRWWITADTAPAVDSGVAALARALQPGLAGLPAEVQTERAIRWLANHPERWLLVLDNVEAPAHIRPLLDRIRGGRVLVTTRLASGWHHHATVVRLGVLNPEDAIELFTHILDQHGTRDHTGAHEVCAELGHLALAVEQAAAYCAETGASPLTYLERLNSAPAAMYAAVAEGGDSARTCARIWRLTLDRINTTTPLAGDLLRLLAWYAPDRIPRDLLAPLAISIEVDAAIGKLAAYNMITDNHDGTLTIHRVVQTLARTPDPDDPHRHPDDIGHARDLAAALLATAYPGNADDPANWPRYQTLLPHTDALASHHPASDDTPATARALDRAAAYRQGQGALSLAVPGFQRALAAHERLLGPDHLSTLTSRNNLAGAYESAGDLGRATLLYEQTLAERERVLGHDHPDTLISRNNLAYAYQQAGDLDRAAPLFEETLAVRERALGRDHPDTLTSLNNLAGVYQLSGDLRRAIPLLEETIANCERVQGHDHPDTLISRNNLACAYHEAGDMDQAIPLHQQTLAERERVLGPDHRDTLVSRSNLAFAYQEAGDMDEAIPLHQQTLAERERVLGPDHPDTLVSRNNLAFAYQEAGDLDQAIPLHQQTLADAERVLSQDHPLVLLVRSNLEQARDERGTLS</sequence>
<dbReference type="Pfam" id="PF13374">
    <property type="entry name" value="TPR_10"/>
    <property type="match status" value="2"/>
</dbReference>
<evidence type="ECO:0000313" key="3">
    <source>
        <dbReference type="Proteomes" id="UP001278571"/>
    </source>
</evidence>
<dbReference type="Pfam" id="PF13424">
    <property type="entry name" value="TPR_12"/>
    <property type="match status" value="2"/>
</dbReference>
<feature type="domain" description="NB-ARC" evidence="1">
    <location>
        <begin position="59"/>
        <end position="197"/>
    </location>
</feature>
<dbReference type="EMBL" id="JAWJZF010000167">
    <property type="protein sequence ID" value="MDX2290995.1"/>
    <property type="molecule type" value="Genomic_DNA"/>
</dbReference>
<dbReference type="Gene3D" id="3.40.50.300">
    <property type="entry name" value="P-loop containing nucleotide triphosphate hydrolases"/>
    <property type="match status" value="1"/>
</dbReference>
<dbReference type="PRINTS" id="PR00381">
    <property type="entry name" value="KINESINLIGHT"/>
</dbReference>
<keyword evidence="3" id="KW-1185">Reference proteome</keyword>